<comment type="caution">
    <text evidence="2">The sequence shown here is derived from an EMBL/GenBank/DDBJ whole genome shotgun (WGS) entry which is preliminary data.</text>
</comment>
<keyword evidence="1" id="KW-0812">Transmembrane</keyword>
<dbReference type="AlphaFoldDB" id="A0A1F6LHE4"/>
<evidence type="ECO:0000313" key="2">
    <source>
        <dbReference type="EMBL" id="OGH58715.1"/>
    </source>
</evidence>
<evidence type="ECO:0000256" key="1">
    <source>
        <dbReference type="SAM" id="Phobius"/>
    </source>
</evidence>
<organism evidence="2 3">
    <name type="scientific">Candidatus Magasanikbacteria bacterium RIFCSPHIGHO2_01_FULL_33_34</name>
    <dbReference type="NCBI Taxonomy" id="1798671"/>
    <lineage>
        <taxon>Bacteria</taxon>
        <taxon>Candidatus Magasanikiibacteriota</taxon>
    </lineage>
</organism>
<evidence type="ECO:0008006" key="4">
    <source>
        <dbReference type="Google" id="ProtNLM"/>
    </source>
</evidence>
<reference evidence="2 3" key="1">
    <citation type="journal article" date="2016" name="Nat. Commun.">
        <title>Thousands of microbial genomes shed light on interconnected biogeochemical processes in an aquifer system.</title>
        <authorList>
            <person name="Anantharaman K."/>
            <person name="Brown C.T."/>
            <person name="Hug L.A."/>
            <person name="Sharon I."/>
            <person name="Castelle C.J."/>
            <person name="Probst A.J."/>
            <person name="Thomas B.C."/>
            <person name="Singh A."/>
            <person name="Wilkins M.J."/>
            <person name="Karaoz U."/>
            <person name="Brodie E.L."/>
            <person name="Williams K.H."/>
            <person name="Hubbard S.S."/>
            <person name="Banfield J.F."/>
        </authorList>
    </citation>
    <scope>NUCLEOTIDE SEQUENCE [LARGE SCALE GENOMIC DNA]</scope>
</reference>
<protein>
    <recommendedName>
        <fullName evidence="4">Prepilin-type N-terminal cleavage/methylation domain-containing protein</fullName>
    </recommendedName>
</protein>
<gene>
    <name evidence="2" type="ORF">A2725_03395</name>
</gene>
<dbReference type="Proteomes" id="UP000177067">
    <property type="component" value="Unassembled WGS sequence"/>
</dbReference>
<evidence type="ECO:0000313" key="3">
    <source>
        <dbReference type="Proteomes" id="UP000177067"/>
    </source>
</evidence>
<name>A0A1F6LHE4_9BACT</name>
<proteinExistence type="predicted"/>
<keyword evidence="1" id="KW-1133">Transmembrane helix</keyword>
<dbReference type="SUPFAM" id="SSF54523">
    <property type="entry name" value="Pili subunits"/>
    <property type="match status" value="1"/>
</dbReference>
<keyword evidence="1" id="KW-0472">Membrane</keyword>
<sequence length="285" mass="31782">MLKCLNKRGFSLVEILLVVSTASILVVGGFVSYRSFVKRLELNTSVNDVISALHLASERTLSSKENDQYGVRFEPTYYAIYKGFDWDVNDPNNEVFYFSDNVEYTDIWGNTFGVSVVFDRITGKTDHVGDIILRLVDDNDENRVIKISPSGRVGLAGTINLTDTRVIDSRHIHFALGWSLQGASDLELHFDDTVDVDETVVMADYFNPDETEFDWTGTIDVNGEPQTLRVHTHSLDEFDTVLCIHRDGRYNTKMLDVSVDGNAIASFTADGVPSVGVFGGTMSIQ</sequence>
<feature type="transmembrane region" description="Helical" evidence="1">
    <location>
        <begin position="12"/>
        <end position="33"/>
    </location>
</feature>
<accession>A0A1F6LHE4</accession>
<dbReference type="EMBL" id="MFPS01000009">
    <property type="protein sequence ID" value="OGH58715.1"/>
    <property type="molecule type" value="Genomic_DNA"/>
</dbReference>
<dbReference type="InterPro" id="IPR045584">
    <property type="entry name" value="Pilin-like"/>
</dbReference>